<organism evidence="3 4">
    <name type="scientific">Geodia barretti</name>
    <name type="common">Barrett's horny sponge</name>
    <dbReference type="NCBI Taxonomy" id="519541"/>
    <lineage>
        <taxon>Eukaryota</taxon>
        <taxon>Metazoa</taxon>
        <taxon>Porifera</taxon>
        <taxon>Demospongiae</taxon>
        <taxon>Heteroscleromorpha</taxon>
        <taxon>Tetractinellida</taxon>
        <taxon>Astrophorina</taxon>
        <taxon>Geodiidae</taxon>
        <taxon>Geodia</taxon>
    </lineage>
</organism>
<evidence type="ECO:0000313" key="3">
    <source>
        <dbReference type="EMBL" id="CAI8046056.1"/>
    </source>
</evidence>
<protein>
    <recommendedName>
        <fullName evidence="2">Protein kinase domain-containing protein</fullName>
    </recommendedName>
</protein>
<dbReference type="GO" id="GO:0004672">
    <property type="term" value="F:protein kinase activity"/>
    <property type="evidence" value="ECO:0007669"/>
    <property type="project" value="InterPro"/>
</dbReference>
<name>A0AA35TFM0_GEOBA</name>
<dbReference type="EMBL" id="CASHTH010003525">
    <property type="protein sequence ID" value="CAI8046056.1"/>
    <property type="molecule type" value="Genomic_DNA"/>
</dbReference>
<proteinExistence type="predicted"/>
<feature type="domain" description="Protein kinase" evidence="2">
    <location>
        <begin position="1"/>
        <end position="127"/>
    </location>
</feature>
<dbReference type="AlphaFoldDB" id="A0AA35TFM0"/>
<dbReference type="GO" id="GO:0005524">
    <property type="term" value="F:ATP binding"/>
    <property type="evidence" value="ECO:0007669"/>
    <property type="project" value="InterPro"/>
</dbReference>
<dbReference type="PROSITE" id="PS50011">
    <property type="entry name" value="PROTEIN_KINASE_DOM"/>
    <property type="match status" value="1"/>
</dbReference>
<accession>A0AA35TFM0</accession>
<evidence type="ECO:0000259" key="2">
    <source>
        <dbReference type="PROSITE" id="PS50011"/>
    </source>
</evidence>
<evidence type="ECO:0000313" key="4">
    <source>
        <dbReference type="Proteomes" id="UP001174909"/>
    </source>
</evidence>
<evidence type="ECO:0000256" key="1">
    <source>
        <dbReference type="SAM" id="MobiDB-lite"/>
    </source>
</evidence>
<sequence length="205" mass="23220">MTTGPGASVYMPPEATAPAASNIQMSKYDASVDIFSIGVVSIFTIGEIFPCDPLAPTFADEKSGVVVARTELQRRSHYMRNVNEQLRACGQLRGDHPLIRLIQQCLQNFPSKRPGIREVLRLLEEARAGVRDEGSERNKRELVRALQTQPRNQETELVQAKDREMPLLQQQLGEKEQQIQEMRQRETELVPAKDREMPLLQQQLG</sequence>
<dbReference type="Gene3D" id="1.10.510.10">
    <property type="entry name" value="Transferase(Phosphotransferase) domain 1"/>
    <property type="match status" value="1"/>
</dbReference>
<keyword evidence="4" id="KW-1185">Reference proteome</keyword>
<dbReference type="SUPFAM" id="SSF56112">
    <property type="entry name" value="Protein kinase-like (PK-like)"/>
    <property type="match status" value="1"/>
</dbReference>
<feature type="non-terminal residue" evidence="3">
    <location>
        <position position="205"/>
    </location>
</feature>
<dbReference type="Proteomes" id="UP001174909">
    <property type="component" value="Unassembled WGS sequence"/>
</dbReference>
<gene>
    <name evidence="3" type="ORF">GBAR_LOCUS25462</name>
</gene>
<dbReference type="InterPro" id="IPR011009">
    <property type="entry name" value="Kinase-like_dom_sf"/>
</dbReference>
<feature type="region of interest" description="Disordered" evidence="1">
    <location>
        <begin position="148"/>
        <end position="205"/>
    </location>
</feature>
<dbReference type="InterPro" id="IPR000719">
    <property type="entry name" value="Prot_kinase_dom"/>
</dbReference>
<comment type="caution">
    <text evidence="3">The sequence shown here is derived from an EMBL/GenBank/DDBJ whole genome shotgun (WGS) entry which is preliminary data.</text>
</comment>
<reference evidence="3" key="1">
    <citation type="submission" date="2023-03" db="EMBL/GenBank/DDBJ databases">
        <authorList>
            <person name="Steffen K."/>
            <person name="Cardenas P."/>
        </authorList>
    </citation>
    <scope>NUCLEOTIDE SEQUENCE</scope>
</reference>
<feature type="compositionally biased region" description="Basic and acidic residues" evidence="1">
    <location>
        <begin position="173"/>
        <end position="197"/>
    </location>
</feature>